<sequence length="219" mass="24864">MFAQQAHDRAVHVIRDLFRSNLFKTGAGQGALGRFAEESSERSIEQGQEIDRWQRGNRVDRLCPRMRDDDPFKRMNESLPPPKHAFALVIDGYVADFEVPEWADAVGGVSVIPVHPQSLTKRGTAPPVWRRWLPSSRFRQRWRDIPTVAPCFTVVVTVVGRDECGGFVCTGCSGFKLAFFSLRGRRAWRCERDRFFALVAWRGIVGQDVLQGQTMEMGP</sequence>
<dbReference type="GeneID" id="20080735"/>
<name>A0A024UI23_9STRA</name>
<dbReference type="AlphaFoldDB" id="A0A024UI23"/>
<accession>A0A024UI23</accession>
<proteinExistence type="predicted"/>
<reference evidence="1" key="1">
    <citation type="submission" date="2013-12" db="EMBL/GenBank/DDBJ databases">
        <title>The Genome Sequence of Aphanomyces invadans NJM9701.</title>
        <authorList>
            <consortium name="The Broad Institute Genomics Platform"/>
            <person name="Russ C."/>
            <person name="Tyler B."/>
            <person name="van West P."/>
            <person name="Dieguez-Uribeondo J."/>
            <person name="Young S.K."/>
            <person name="Zeng Q."/>
            <person name="Gargeya S."/>
            <person name="Fitzgerald M."/>
            <person name="Abouelleil A."/>
            <person name="Alvarado L."/>
            <person name="Chapman S.B."/>
            <person name="Gainer-Dewar J."/>
            <person name="Goldberg J."/>
            <person name="Griggs A."/>
            <person name="Gujja S."/>
            <person name="Hansen M."/>
            <person name="Howarth C."/>
            <person name="Imamovic A."/>
            <person name="Ireland A."/>
            <person name="Larimer J."/>
            <person name="McCowan C."/>
            <person name="Murphy C."/>
            <person name="Pearson M."/>
            <person name="Poon T.W."/>
            <person name="Priest M."/>
            <person name="Roberts A."/>
            <person name="Saif S."/>
            <person name="Shea T."/>
            <person name="Sykes S."/>
            <person name="Wortman J."/>
            <person name="Nusbaum C."/>
            <person name="Birren B."/>
        </authorList>
    </citation>
    <scope>NUCLEOTIDE SEQUENCE [LARGE SCALE GENOMIC DNA]</scope>
    <source>
        <strain evidence="1">NJM9701</strain>
    </source>
</reference>
<gene>
    <name evidence="1" type="ORF">H310_03685</name>
</gene>
<organism evidence="1">
    <name type="scientific">Aphanomyces invadans</name>
    <dbReference type="NCBI Taxonomy" id="157072"/>
    <lineage>
        <taxon>Eukaryota</taxon>
        <taxon>Sar</taxon>
        <taxon>Stramenopiles</taxon>
        <taxon>Oomycota</taxon>
        <taxon>Saprolegniomycetes</taxon>
        <taxon>Saprolegniales</taxon>
        <taxon>Verrucalvaceae</taxon>
        <taxon>Aphanomyces</taxon>
    </lineage>
</organism>
<evidence type="ECO:0000313" key="1">
    <source>
        <dbReference type="EMBL" id="ETW06091.1"/>
    </source>
</evidence>
<dbReference type="EMBL" id="KI913956">
    <property type="protein sequence ID" value="ETW06091.1"/>
    <property type="molecule type" value="Genomic_DNA"/>
</dbReference>
<dbReference type="VEuPathDB" id="FungiDB:H310_03685"/>
<dbReference type="RefSeq" id="XP_008865868.1">
    <property type="nucleotide sequence ID" value="XM_008867646.1"/>
</dbReference>
<protein>
    <submittedName>
        <fullName evidence="1">Uncharacterized protein</fullName>
    </submittedName>
</protein>